<dbReference type="InterPro" id="IPR045670">
    <property type="entry name" value="DUF5916"/>
</dbReference>
<dbReference type="CDD" id="cd09618">
    <property type="entry name" value="CBM9_like_2"/>
    <property type="match status" value="1"/>
</dbReference>
<organism evidence="4 5">
    <name type="scientific">Nibribacter ruber</name>
    <dbReference type="NCBI Taxonomy" id="2698458"/>
    <lineage>
        <taxon>Bacteria</taxon>
        <taxon>Pseudomonadati</taxon>
        <taxon>Bacteroidota</taxon>
        <taxon>Cytophagia</taxon>
        <taxon>Cytophagales</taxon>
        <taxon>Hymenobacteraceae</taxon>
        <taxon>Nibribacter</taxon>
    </lineage>
</organism>
<dbReference type="Pfam" id="PF06452">
    <property type="entry name" value="CBM9_1"/>
    <property type="match status" value="1"/>
</dbReference>
<dbReference type="Proteomes" id="UP000464214">
    <property type="component" value="Chromosome"/>
</dbReference>
<evidence type="ECO:0000259" key="2">
    <source>
        <dbReference type="Pfam" id="PF06452"/>
    </source>
</evidence>
<feature type="domain" description="Carbohydrate-binding" evidence="2">
    <location>
        <begin position="40"/>
        <end position="184"/>
    </location>
</feature>
<feature type="signal peptide" evidence="1">
    <location>
        <begin position="1"/>
        <end position="19"/>
    </location>
</feature>
<evidence type="ECO:0000259" key="3">
    <source>
        <dbReference type="Pfam" id="PF19313"/>
    </source>
</evidence>
<feature type="domain" description="DUF5916" evidence="3">
    <location>
        <begin position="230"/>
        <end position="827"/>
    </location>
</feature>
<dbReference type="GO" id="GO:0030246">
    <property type="term" value="F:carbohydrate binding"/>
    <property type="evidence" value="ECO:0007669"/>
    <property type="project" value="InterPro"/>
</dbReference>
<gene>
    <name evidence="4" type="ORF">GU926_08840</name>
</gene>
<keyword evidence="1" id="KW-0732">Signal</keyword>
<protein>
    <submittedName>
        <fullName evidence="4">Uncharacterized protein</fullName>
    </submittedName>
</protein>
<keyword evidence="5" id="KW-1185">Reference proteome</keyword>
<feature type="chain" id="PRO_5026880622" evidence="1">
    <location>
        <begin position="20"/>
        <end position="830"/>
    </location>
</feature>
<dbReference type="AlphaFoldDB" id="A0A6P1NUY0"/>
<dbReference type="GO" id="GO:0004553">
    <property type="term" value="F:hydrolase activity, hydrolyzing O-glycosyl compounds"/>
    <property type="evidence" value="ECO:0007669"/>
    <property type="project" value="InterPro"/>
</dbReference>
<evidence type="ECO:0000256" key="1">
    <source>
        <dbReference type="SAM" id="SignalP"/>
    </source>
</evidence>
<proteinExistence type="predicted"/>
<dbReference type="Pfam" id="PF19313">
    <property type="entry name" value="DUF5916"/>
    <property type="match status" value="1"/>
</dbReference>
<sequence>MKYVCLLSLFICSALYCQAQAPKVTKKITAARTQTPPKLDGLPDEEIWQQAPVASDFIQNVPNLGAPSKQRTEVRMLYDDAAVYVSAMLFDTAPDSILTQLSARDGGQVNADMFGVYFDTYLDKQNAFGFEVATSGVQTDFKLTSNGDDRAWDAVWQSAVARHDKGWSVEIRIPYSAIRFPNKEVQTWGINFWRGIRRYREDAFWNFVDSSVQGFVNQFGQVEGISNIKSPLRLSLMPYISGYATHNEAGKDKVEMSVNGGMDVKYGINDAFTLDMTLVPDFGQTQSDAQVLNLSPFEVRFNENRQFFTEGTELFNKAGLFYSRRIGTTPIEYFSLPYDKQRYGETISVIENPDKASLVNATKVSGRTNKGLGIGVFNAVTKNTYATLRSEEIGEEFEVLTDPVTNYNVLVLDQSLPNSSYITFTNTNVTRGHGYYNANVSGVLAKFSNKKNSYTGGGQFNLSQKYFKNTEPSQEKVDLGYTYNAWFGKTSGNFQFTAEHSVKNHTYDINDLGYLSNNNSIDNKANVRYNIYKPFWKLNNLYNAVGIQHRMLYKPAAFSQIVYFIETNATTKNFLAFGYTLAFLPHNNYDYFEPRSYENGVPNRKWRQPGGAEYSGYISSDYRKRFALDVNGGIFISGEYDQKTYWVNVSPRVRVSDHLMLVYRTGYNENLNSFGFVKNLTSGNGQKDIVFGRRTVKTIENSLTGSYIFNARTALNINARHYYSNASYHEYFLLQEDGNMSAYTNMAESPSSANRNFNAFNIDVVYSWRFAPGSEMSIVWKNAIYDDLVPTHTNYFRNFNNTLHANQLNSFSVKLLYYLDYLVIKQALKK</sequence>
<accession>A0A6P1NUY0</accession>
<evidence type="ECO:0000313" key="5">
    <source>
        <dbReference type="Proteomes" id="UP000464214"/>
    </source>
</evidence>
<dbReference type="RefSeq" id="WP_160691037.1">
    <property type="nucleotide sequence ID" value="NZ_CP047897.1"/>
</dbReference>
<dbReference type="SUPFAM" id="SSF49344">
    <property type="entry name" value="CBD9-like"/>
    <property type="match status" value="1"/>
</dbReference>
<reference evidence="4 5" key="1">
    <citation type="submission" date="2020-01" db="EMBL/GenBank/DDBJ databases">
        <authorList>
            <person name="Kim M."/>
        </authorList>
    </citation>
    <scope>NUCLEOTIDE SEQUENCE [LARGE SCALE GENOMIC DNA]</scope>
    <source>
        <strain evidence="4 5">BT10</strain>
    </source>
</reference>
<dbReference type="KEGG" id="nib:GU926_08840"/>
<dbReference type="Gene3D" id="2.60.40.1190">
    <property type="match status" value="1"/>
</dbReference>
<evidence type="ECO:0000313" key="4">
    <source>
        <dbReference type="EMBL" id="QHL87537.1"/>
    </source>
</evidence>
<dbReference type="GO" id="GO:0016052">
    <property type="term" value="P:carbohydrate catabolic process"/>
    <property type="evidence" value="ECO:0007669"/>
    <property type="project" value="InterPro"/>
</dbReference>
<dbReference type="InterPro" id="IPR010502">
    <property type="entry name" value="Carb-bd_dom_fam9"/>
</dbReference>
<dbReference type="EMBL" id="CP047897">
    <property type="protein sequence ID" value="QHL87537.1"/>
    <property type="molecule type" value="Genomic_DNA"/>
</dbReference>
<name>A0A6P1NUY0_9BACT</name>